<dbReference type="EMBL" id="JAUHHV010000006">
    <property type="protein sequence ID" value="KAK1420805.1"/>
    <property type="molecule type" value="Genomic_DNA"/>
</dbReference>
<dbReference type="AlphaFoldDB" id="A0AAD8KJN5"/>
<evidence type="ECO:0000313" key="1">
    <source>
        <dbReference type="EMBL" id="KAK1420805.1"/>
    </source>
</evidence>
<accession>A0AAD8KJN5</accession>
<dbReference type="Proteomes" id="UP001229421">
    <property type="component" value="Unassembled WGS sequence"/>
</dbReference>
<sequence>MLQVLKQQGQHKSNENNVPCETCSYRLQAYNHHLFKEKGFKDVAAGIRAQVSTATTSDHSFIDKSRWHRVFVDDRLTFTTVSSLREIVIFYSLYDALFVSVNKHMQSKQQPTEEFKLLNLRGDWFSLLFRLFNNQHLLLVLSGLYLF</sequence>
<proteinExistence type="predicted"/>
<evidence type="ECO:0000313" key="2">
    <source>
        <dbReference type="Proteomes" id="UP001229421"/>
    </source>
</evidence>
<protein>
    <submittedName>
        <fullName evidence="1">Uncharacterized protein</fullName>
    </submittedName>
</protein>
<reference evidence="1" key="1">
    <citation type="journal article" date="2023" name="bioRxiv">
        <title>Improved chromosome-level genome assembly for marigold (Tagetes erecta).</title>
        <authorList>
            <person name="Jiang F."/>
            <person name="Yuan L."/>
            <person name="Wang S."/>
            <person name="Wang H."/>
            <person name="Xu D."/>
            <person name="Wang A."/>
            <person name="Fan W."/>
        </authorList>
    </citation>
    <scope>NUCLEOTIDE SEQUENCE</scope>
    <source>
        <strain evidence="1">WSJ</strain>
        <tissue evidence="1">Leaf</tissue>
    </source>
</reference>
<name>A0AAD8KJN5_TARER</name>
<gene>
    <name evidence="1" type="ORF">QVD17_22675</name>
</gene>
<organism evidence="1 2">
    <name type="scientific">Tagetes erecta</name>
    <name type="common">African marigold</name>
    <dbReference type="NCBI Taxonomy" id="13708"/>
    <lineage>
        <taxon>Eukaryota</taxon>
        <taxon>Viridiplantae</taxon>
        <taxon>Streptophyta</taxon>
        <taxon>Embryophyta</taxon>
        <taxon>Tracheophyta</taxon>
        <taxon>Spermatophyta</taxon>
        <taxon>Magnoliopsida</taxon>
        <taxon>eudicotyledons</taxon>
        <taxon>Gunneridae</taxon>
        <taxon>Pentapetalae</taxon>
        <taxon>asterids</taxon>
        <taxon>campanulids</taxon>
        <taxon>Asterales</taxon>
        <taxon>Asteraceae</taxon>
        <taxon>Asteroideae</taxon>
        <taxon>Heliantheae alliance</taxon>
        <taxon>Tageteae</taxon>
        <taxon>Tagetes</taxon>
    </lineage>
</organism>
<comment type="caution">
    <text evidence="1">The sequence shown here is derived from an EMBL/GenBank/DDBJ whole genome shotgun (WGS) entry which is preliminary data.</text>
</comment>
<keyword evidence="2" id="KW-1185">Reference proteome</keyword>